<feature type="transmembrane region" description="Helical" evidence="6">
    <location>
        <begin position="298"/>
        <end position="320"/>
    </location>
</feature>
<accession>A0A8C1KQD1</accession>
<feature type="transmembrane region" description="Helical" evidence="6">
    <location>
        <begin position="55"/>
        <end position="76"/>
    </location>
</feature>
<evidence type="ECO:0000256" key="4">
    <source>
        <dbReference type="ARBA" id="ARBA00023136"/>
    </source>
</evidence>
<dbReference type="InterPro" id="IPR017452">
    <property type="entry name" value="GPCR_Rhodpsn_7TM"/>
</dbReference>
<comment type="similarity">
    <text evidence="5">Belongs to the G-protein coupled receptor 1 family.</text>
</comment>
<keyword evidence="3 6" id="KW-1133">Transmembrane helix</keyword>
<keyword evidence="5" id="KW-0807">Transducer</keyword>
<dbReference type="AlphaFoldDB" id="A0A8C1KQD1"/>
<dbReference type="Proteomes" id="UP000694427">
    <property type="component" value="Unplaced"/>
</dbReference>
<dbReference type="GO" id="GO:0004984">
    <property type="term" value="F:olfactory receptor activity"/>
    <property type="evidence" value="ECO:0007669"/>
    <property type="project" value="TreeGrafter"/>
</dbReference>
<dbReference type="PANTHER" id="PTHR26451:SF866">
    <property type="entry name" value="ODORANT RECEPTOR-RELATED"/>
    <property type="match status" value="1"/>
</dbReference>
<dbReference type="Gene3D" id="1.20.1070.10">
    <property type="entry name" value="Rhodopsin 7-helix transmembrane proteins"/>
    <property type="match status" value="1"/>
</dbReference>
<evidence type="ECO:0000256" key="1">
    <source>
        <dbReference type="ARBA" id="ARBA00004370"/>
    </source>
</evidence>
<dbReference type="FunFam" id="1.20.1070.10:FF:000096">
    <property type="entry name" value="Odorant receptor 131-2"/>
    <property type="match status" value="1"/>
</dbReference>
<sequence>DKHCTDKHNNKIIWDFCSIIQCFINVLMMSMFNYSTSNITQTVQLLYHCSIEMQMKMFLCVTPCVIFLYVNGVMIFTLRKKTVFQEASRYILFGHMLWLDTLHLFMSVVLFVCAVSRITLKKNVCLTLLAAAQALYQVALLNLALMSLERYVAICFPLRHAKITSYRRTHIAIGVVWMMGLIQCLSEMIIFYAIDSTNTVMNLFCSRNTLFRLQIYKKLEIAFTCIFLVLVCFVIIFTYASIAAVAKTAACDKMSAKKANKTVLLHLIQLGLCAASVLVGVIQEAIYVYTDYITSLHVMYFCFVVFLIFPKCLSPLIYGLKDQAFSYLFKYYFTFGFKKSCCFIVKVQKCISLKLQNM</sequence>
<proteinExistence type="inferred from homology"/>
<feature type="transmembrane region" description="Helical" evidence="6">
    <location>
        <begin position="126"/>
        <end position="148"/>
    </location>
</feature>
<dbReference type="PROSITE" id="PS00237">
    <property type="entry name" value="G_PROTEIN_RECEP_F1_1"/>
    <property type="match status" value="1"/>
</dbReference>
<feature type="transmembrane region" description="Helical" evidence="6">
    <location>
        <begin position="263"/>
        <end position="286"/>
    </location>
</feature>
<name>A0A8C1KQD1_CYPCA</name>
<keyword evidence="2 5" id="KW-0812">Transmembrane</keyword>
<protein>
    <submittedName>
        <fullName evidence="8">Odorant receptor, family H, subfamily 133, member 2</fullName>
    </submittedName>
</protein>
<keyword evidence="5" id="KW-0297">G-protein coupled receptor</keyword>
<comment type="subcellular location">
    <subcellularLocation>
        <location evidence="1">Membrane</location>
    </subcellularLocation>
</comment>
<dbReference type="Pfam" id="PF00001">
    <property type="entry name" value="7tm_1"/>
    <property type="match status" value="1"/>
</dbReference>
<dbReference type="Ensembl" id="ENSCCRT00010053431.1">
    <property type="protein sequence ID" value="ENSCCRP00010048756.1"/>
    <property type="gene ID" value="ENSCCRG00010020604.1"/>
</dbReference>
<dbReference type="GO" id="GO:0004930">
    <property type="term" value="F:G protein-coupled receptor activity"/>
    <property type="evidence" value="ECO:0007669"/>
    <property type="project" value="UniProtKB-KW"/>
</dbReference>
<dbReference type="GO" id="GO:0016020">
    <property type="term" value="C:membrane"/>
    <property type="evidence" value="ECO:0007669"/>
    <property type="project" value="UniProtKB-SubCell"/>
</dbReference>
<dbReference type="InterPro" id="IPR000276">
    <property type="entry name" value="GPCR_Rhodpsn"/>
</dbReference>
<evidence type="ECO:0000259" key="7">
    <source>
        <dbReference type="PROSITE" id="PS50262"/>
    </source>
</evidence>
<evidence type="ECO:0000256" key="2">
    <source>
        <dbReference type="ARBA" id="ARBA00022692"/>
    </source>
</evidence>
<evidence type="ECO:0000313" key="8">
    <source>
        <dbReference type="Ensembl" id="ENSCCRP00010048756.1"/>
    </source>
</evidence>
<feature type="domain" description="G-protein coupled receptors family 1 profile" evidence="7">
    <location>
        <begin position="70"/>
        <end position="318"/>
    </location>
</feature>
<feature type="transmembrane region" description="Helical" evidence="6">
    <location>
        <begin position="97"/>
        <end position="120"/>
    </location>
</feature>
<dbReference type="GO" id="GO:0005549">
    <property type="term" value="F:odorant binding"/>
    <property type="evidence" value="ECO:0007669"/>
    <property type="project" value="TreeGrafter"/>
</dbReference>
<reference evidence="8" key="2">
    <citation type="submission" date="2025-09" db="UniProtKB">
        <authorList>
            <consortium name="Ensembl"/>
        </authorList>
    </citation>
    <scope>IDENTIFICATION</scope>
</reference>
<organism evidence="8 9">
    <name type="scientific">Cyprinus carpio</name>
    <name type="common">Common carp</name>
    <dbReference type="NCBI Taxonomy" id="7962"/>
    <lineage>
        <taxon>Eukaryota</taxon>
        <taxon>Metazoa</taxon>
        <taxon>Chordata</taxon>
        <taxon>Craniata</taxon>
        <taxon>Vertebrata</taxon>
        <taxon>Euteleostomi</taxon>
        <taxon>Actinopterygii</taxon>
        <taxon>Neopterygii</taxon>
        <taxon>Teleostei</taxon>
        <taxon>Ostariophysi</taxon>
        <taxon>Cypriniformes</taxon>
        <taxon>Cyprinidae</taxon>
        <taxon>Cyprininae</taxon>
        <taxon>Cyprinus</taxon>
    </lineage>
</organism>
<feature type="transmembrane region" description="Helical" evidence="6">
    <location>
        <begin position="12"/>
        <end position="35"/>
    </location>
</feature>
<dbReference type="PANTHER" id="PTHR26451">
    <property type="entry name" value="G_PROTEIN_RECEP_F1_2 DOMAIN-CONTAINING PROTEIN"/>
    <property type="match status" value="1"/>
</dbReference>
<dbReference type="PRINTS" id="PR00237">
    <property type="entry name" value="GPCRRHODOPSN"/>
</dbReference>
<feature type="transmembrane region" description="Helical" evidence="6">
    <location>
        <begin position="169"/>
        <end position="194"/>
    </location>
</feature>
<evidence type="ECO:0000256" key="3">
    <source>
        <dbReference type="ARBA" id="ARBA00022989"/>
    </source>
</evidence>
<keyword evidence="9" id="KW-1185">Reference proteome</keyword>
<dbReference type="PROSITE" id="PS50262">
    <property type="entry name" value="G_PROTEIN_RECEP_F1_2"/>
    <property type="match status" value="1"/>
</dbReference>
<evidence type="ECO:0000256" key="6">
    <source>
        <dbReference type="SAM" id="Phobius"/>
    </source>
</evidence>
<dbReference type="InterPro" id="IPR052921">
    <property type="entry name" value="GPCR1_Superfamily_Member"/>
</dbReference>
<keyword evidence="5" id="KW-0675">Receptor</keyword>
<keyword evidence="4 6" id="KW-0472">Membrane</keyword>
<dbReference type="SUPFAM" id="SSF81321">
    <property type="entry name" value="Family A G protein-coupled receptor-like"/>
    <property type="match status" value="1"/>
</dbReference>
<evidence type="ECO:0000256" key="5">
    <source>
        <dbReference type="RuleBase" id="RU000688"/>
    </source>
</evidence>
<dbReference type="CDD" id="cd00637">
    <property type="entry name" value="7tm_classA_rhodopsin-like"/>
    <property type="match status" value="1"/>
</dbReference>
<reference evidence="8" key="1">
    <citation type="submission" date="2025-08" db="UniProtKB">
        <authorList>
            <consortium name="Ensembl"/>
        </authorList>
    </citation>
    <scope>IDENTIFICATION</scope>
</reference>
<evidence type="ECO:0000313" key="9">
    <source>
        <dbReference type="Proteomes" id="UP000694427"/>
    </source>
</evidence>
<feature type="transmembrane region" description="Helical" evidence="6">
    <location>
        <begin position="221"/>
        <end position="242"/>
    </location>
</feature>